<evidence type="ECO:0000256" key="3">
    <source>
        <dbReference type="PIRSR" id="PIRSR039026-2"/>
    </source>
</evidence>
<dbReference type="Gene3D" id="3.40.190.10">
    <property type="entry name" value="Periplasmic binding protein-like II"/>
    <property type="match status" value="1"/>
</dbReference>
<dbReference type="PANTHER" id="PTHR33376">
    <property type="match status" value="1"/>
</dbReference>
<feature type="binding site" evidence="2">
    <location>
        <position position="192"/>
    </location>
    <ligand>
        <name>substrate</name>
    </ligand>
</feature>
<dbReference type="InterPro" id="IPR006311">
    <property type="entry name" value="TAT_signal"/>
</dbReference>
<dbReference type="PROSITE" id="PS51318">
    <property type="entry name" value="TAT"/>
    <property type="match status" value="1"/>
</dbReference>
<evidence type="ECO:0000256" key="1">
    <source>
        <dbReference type="ARBA" id="ARBA00022729"/>
    </source>
</evidence>
<name>A0AAP3UXP7_9PROT</name>
<keyword evidence="5" id="KW-1185">Reference proteome</keyword>
<dbReference type="PANTHER" id="PTHR33376:SF5">
    <property type="entry name" value="EXTRACYTOPLASMIC SOLUTE RECEPTOR PROTEIN"/>
    <property type="match status" value="1"/>
</dbReference>
<proteinExistence type="predicted"/>
<sequence>MTDFIRPASTPGANRRRFLKGGAMVAAAGAATVAMPNVSRAETTVLKMQGAWGAKDIFNDMAMEYVDRVNKMAGNRLKIEYLIAGAVVKPFSLQDAVHEGILDAGHHVSAYWYGKHKAASFFGTSPCWGWTAHQGLGWIQAGGGKDLYKELIQDILGLNIVGFFAMPMPTQPLGWFKNKPETPADLQGLKYRTVGLAADVMQSMGMAVAQLPGGEILPAMERGVIDAFEYNNPTSDRRFGAQDVSKTYMMSSYHQATEYFEIIFNKDKFESLPAEHQAIIEHGAEAASTANFALALDNYSKDLEALRDKDGVKVYRTSQAILDAELKAWDKVMEGLMSDPYIQKVVESQKAWAKRVAYYELFNAADYKLAYEHYFGKLEGL</sequence>
<dbReference type="InterPro" id="IPR019546">
    <property type="entry name" value="TAT_signal_bac_arc"/>
</dbReference>
<protein>
    <submittedName>
        <fullName evidence="4">TRAP transporter substrate-binding protein</fullName>
    </submittedName>
</protein>
<dbReference type="RefSeq" id="WP_327787753.1">
    <property type="nucleotide sequence ID" value="NZ_JARGEQ010000016.1"/>
</dbReference>
<dbReference type="InterPro" id="IPR018389">
    <property type="entry name" value="DctP_fam"/>
</dbReference>
<dbReference type="InterPro" id="IPR038404">
    <property type="entry name" value="TRAP_DctP_sf"/>
</dbReference>
<dbReference type="GO" id="GO:0055085">
    <property type="term" value="P:transmembrane transport"/>
    <property type="evidence" value="ECO:0007669"/>
    <property type="project" value="InterPro"/>
</dbReference>
<dbReference type="AlphaFoldDB" id="A0AAP3UXP7"/>
<dbReference type="Proteomes" id="UP001301140">
    <property type="component" value="Unassembled WGS sequence"/>
</dbReference>
<dbReference type="InterPro" id="IPR026289">
    <property type="entry name" value="SBP_TakP-like"/>
</dbReference>
<evidence type="ECO:0000256" key="2">
    <source>
        <dbReference type="PIRSR" id="PIRSR039026-1"/>
    </source>
</evidence>
<dbReference type="CDD" id="cd13604">
    <property type="entry name" value="PBP2_TRAP_ketoacid_lactate_like"/>
    <property type="match status" value="1"/>
</dbReference>
<dbReference type="GO" id="GO:0046872">
    <property type="term" value="F:metal ion binding"/>
    <property type="evidence" value="ECO:0007669"/>
    <property type="project" value="UniProtKB-KW"/>
</dbReference>
<evidence type="ECO:0000313" key="4">
    <source>
        <dbReference type="EMBL" id="MDF1585337.1"/>
    </source>
</evidence>
<dbReference type="Gene3D" id="3.40.190.170">
    <property type="entry name" value="Bacterial extracellular solute-binding protein, family 7"/>
    <property type="match status" value="1"/>
</dbReference>
<accession>A0AAP3UXP7</accession>
<feature type="binding site" evidence="3">
    <location>
        <position position="229"/>
    </location>
    <ligand>
        <name>substrate</name>
    </ligand>
</feature>
<dbReference type="NCBIfam" id="TIGR01409">
    <property type="entry name" value="TAT_signal_seq"/>
    <property type="match status" value="1"/>
</dbReference>
<feature type="binding site" evidence="3">
    <location>
        <position position="255"/>
    </location>
    <ligand>
        <name>substrate</name>
    </ligand>
</feature>
<dbReference type="PIRSF" id="PIRSF039026">
    <property type="entry name" value="SiaP"/>
    <property type="match status" value="1"/>
</dbReference>
<feature type="binding site" evidence="2">
    <location>
        <position position="171"/>
    </location>
    <ligand>
        <name>substrate</name>
    </ligand>
</feature>
<comment type="caution">
    <text evidence="4">The sequence shown here is derived from an EMBL/GenBank/DDBJ whole genome shotgun (WGS) entry which is preliminary data.</text>
</comment>
<reference evidence="4 5" key="1">
    <citation type="submission" date="2023-03" db="EMBL/GenBank/DDBJ databases">
        <title>YIM 152171 draft genome.</title>
        <authorList>
            <person name="Yang Z."/>
        </authorList>
    </citation>
    <scope>NUCLEOTIDE SEQUENCE [LARGE SCALE GENOMIC DNA]</scope>
    <source>
        <strain evidence="4 5">YIM 152171</strain>
    </source>
</reference>
<gene>
    <name evidence="4" type="ORF">PZ740_02940</name>
</gene>
<keyword evidence="3" id="KW-0479">Metal-binding</keyword>
<dbReference type="Pfam" id="PF03480">
    <property type="entry name" value="DctP"/>
    <property type="match status" value="1"/>
</dbReference>
<dbReference type="EMBL" id="JARGEQ010000016">
    <property type="protein sequence ID" value="MDF1585337.1"/>
    <property type="molecule type" value="Genomic_DNA"/>
</dbReference>
<organism evidence="4 5">
    <name type="scientific">Marinimicrococcus flavescens</name>
    <dbReference type="NCBI Taxonomy" id="3031815"/>
    <lineage>
        <taxon>Bacteria</taxon>
        <taxon>Pseudomonadati</taxon>
        <taxon>Pseudomonadota</taxon>
        <taxon>Alphaproteobacteria</taxon>
        <taxon>Geminicoccales</taxon>
        <taxon>Geminicoccaceae</taxon>
        <taxon>Marinimicrococcus</taxon>
    </lineage>
</organism>
<evidence type="ECO:0000313" key="5">
    <source>
        <dbReference type="Proteomes" id="UP001301140"/>
    </source>
</evidence>
<feature type="binding site" evidence="3">
    <location>
        <position position="230"/>
    </location>
    <ligand>
        <name>Na(+)</name>
        <dbReference type="ChEBI" id="CHEBI:29101"/>
    </ligand>
</feature>
<keyword evidence="1" id="KW-0732">Signal</keyword>
<dbReference type="GO" id="GO:0031317">
    <property type="term" value="C:tripartite ATP-independent periplasmic transporter complex"/>
    <property type="evidence" value="ECO:0007669"/>
    <property type="project" value="InterPro"/>
</dbReference>